<dbReference type="EMBL" id="JAWZYT010001410">
    <property type="protein sequence ID" value="KAK4312453.1"/>
    <property type="molecule type" value="Genomic_DNA"/>
</dbReference>
<organism evidence="2 3">
    <name type="scientific">Petrolisthes manimaculis</name>
    <dbReference type="NCBI Taxonomy" id="1843537"/>
    <lineage>
        <taxon>Eukaryota</taxon>
        <taxon>Metazoa</taxon>
        <taxon>Ecdysozoa</taxon>
        <taxon>Arthropoda</taxon>
        <taxon>Crustacea</taxon>
        <taxon>Multicrustacea</taxon>
        <taxon>Malacostraca</taxon>
        <taxon>Eumalacostraca</taxon>
        <taxon>Eucarida</taxon>
        <taxon>Decapoda</taxon>
        <taxon>Pleocyemata</taxon>
        <taxon>Anomura</taxon>
        <taxon>Galatheoidea</taxon>
        <taxon>Porcellanidae</taxon>
        <taxon>Petrolisthes</taxon>
    </lineage>
</organism>
<reference evidence="2" key="1">
    <citation type="submission" date="2023-11" db="EMBL/GenBank/DDBJ databases">
        <title>Genome assemblies of two species of porcelain crab, Petrolisthes cinctipes and Petrolisthes manimaculis (Anomura: Porcellanidae).</title>
        <authorList>
            <person name="Angst P."/>
        </authorList>
    </citation>
    <scope>NUCLEOTIDE SEQUENCE</scope>
    <source>
        <strain evidence="2">PB745_02</strain>
        <tissue evidence="2">Gill</tissue>
    </source>
</reference>
<keyword evidence="3" id="KW-1185">Reference proteome</keyword>
<feature type="region of interest" description="Disordered" evidence="1">
    <location>
        <begin position="53"/>
        <end position="85"/>
    </location>
</feature>
<proteinExistence type="predicted"/>
<sequence>MRVSGWTMGYIRLRSTTPPLWSLGLLEGLYPHLPRTCHGSSVLVSMVRGGAANQRNKRRATKQASGGLGYLSATTARGGEGRSPMKANCETDFAISISRY</sequence>
<comment type="caution">
    <text evidence="2">The sequence shown here is derived from an EMBL/GenBank/DDBJ whole genome shotgun (WGS) entry which is preliminary data.</text>
</comment>
<protein>
    <submittedName>
        <fullName evidence="2">Uncharacterized protein</fullName>
    </submittedName>
</protein>
<evidence type="ECO:0000313" key="2">
    <source>
        <dbReference type="EMBL" id="KAK4312453.1"/>
    </source>
</evidence>
<evidence type="ECO:0000256" key="1">
    <source>
        <dbReference type="SAM" id="MobiDB-lite"/>
    </source>
</evidence>
<dbReference type="AlphaFoldDB" id="A0AAE1U6Q7"/>
<dbReference type="Proteomes" id="UP001292094">
    <property type="component" value="Unassembled WGS sequence"/>
</dbReference>
<name>A0AAE1U6Q7_9EUCA</name>
<evidence type="ECO:0000313" key="3">
    <source>
        <dbReference type="Proteomes" id="UP001292094"/>
    </source>
</evidence>
<gene>
    <name evidence="2" type="ORF">Pmani_016139</name>
</gene>
<accession>A0AAE1U6Q7</accession>